<dbReference type="RefSeq" id="WP_150621934.1">
    <property type="nucleotide sequence ID" value="NZ_CABPSQ010000001.1"/>
</dbReference>
<sequence>MANKRQRAETSSVDVRQLALNFEVFAVETPTGIVAVQGENRFDAAIRQALVVMLETAFQQGQSRDRVADQIGELLGRPVSKANLDLWTAPSQADRRIPVDALLAIMTVCQNVGPLEWMAHLFKRRLLTEDEALCAELGAMAVLDRHIKAKQKAIEGKMDEKVLGAVMHRIKKASPQ</sequence>
<evidence type="ECO:0000313" key="2">
    <source>
        <dbReference type="Proteomes" id="UP000414136"/>
    </source>
</evidence>
<name>A0A5E4ZHS0_9BURK</name>
<gene>
    <name evidence="1" type="ORF">PCA31118_00043</name>
</gene>
<reference evidence="1 2" key="1">
    <citation type="submission" date="2019-08" db="EMBL/GenBank/DDBJ databases">
        <authorList>
            <person name="Peeters C."/>
        </authorList>
    </citation>
    <scope>NUCLEOTIDE SEQUENCE [LARGE SCALE GENOMIC DNA]</scope>
    <source>
        <strain evidence="1 2">LMG 31118</strain>
    </source>
</reference>
<dbReference type="Proteomes" id="UP000414136">
    <property type="component" value="Unassembled WGS sequence"/>
</dbReference>
<dbReference type="OrthoDB" id="9130738at2"/>
<dbReference type="AlphaFoldDB" id="A0A5E4ZHS0"/>
<protein>
    <submittedName>
        <fullName evidence="1">Uncharacterized protein</fullName>
    </submittedName>
</protein>
<organism evidence="1 2">
    <name type="scientific">Pandoraea captiosa</name>
    <dbReference type="NCBI Taxonomy" id="2508302"/>
    <lineage>
        <taxon>Bacteria</taxon>
        <taxon>Pseudomonadati</taxon>
        <taxon>Pseudomonadota</taxon>
        <taxon>Betaproteobacteria</taxon>
        <taxon>Burkholderiales</taxon>
        <taxon>Burkholderiaceae</taxon>
        <taxon>Pandoraea</taxon>
    </lineage>
</organism>
<dbReference type="EMBL" id="CABPSQ010000001">
    <property type="protein sequence ID" value="VVE59870.1"/>
    <property type="molecule type" value="Genomic_DNA"/>
</dbReference>
<evidence type="ECO:0000313" key="1">
    <source>
        <dbReference type="EMBL" id="VVE59870.1"/>
    </source>
</evidence>
<keyword evidence="2" id="KW-1185">Reference proteome</keyword>
<proteinExistence type="predicted"/>
<accession>A0A5E4ZHS0</accession>